<comment type="caution">
    <text evidence="1">The sequence shown here is derived from an EMBL/GenBank/DDBJ whole genome shotgun (WGS) entry which is preliminary data.</text>
</comment>
<gene>
    <name evidence="1" type="ORF">CEXT_221331</name>
</gene>
<dbReference type="Proteomes" id="UP001054945">
    <property type="component" value="Unassembled WGS sequence"/>
</dbReference>
<dbReference type="AlphaFoldDB" id="A0AAV4U914"/>
<proteinExistence type="predicted"/>
<evidence type="ECO:0000313" key="1">
    <source>
        <dbReference type="EMBL" id="GIY54261.1"/>
    </source>
</evidence>
<organism evidence="1 2">
    <name type="scientific">Caerostris extrusa</name>
    <name type="common">Bark spider</name>
    <name type="synonym">Caerostris bankana</name>
    <dbReference type="NCBI Taxonomy" id="172846"/>
    <lineage>
        <taxon>Eukaryota</taxon>
        <taxon>Metazoa</taxon>
        <taxon>Ecdysozoa</taxon>
        <taxon>Arthropoda</taxon>
        <taxon>Chelicerata</taxon>
        <taxon>Arachnida</taxon>
        <taxon>Araneae</taxon>
        <taxon>Araneomorphae</taxon>
        <taxon>Entelegynae</taxon>
        <taxon>Araneoidea</taxon>
        <taxon>Araneidae</taxon>
        <taxon>Caerostris</taxon>
    </lineage>
</organism>
<accession>A0AAV4U914</accession>
<sequence length="77" mass="8617">MNPLMNKRTVFHCKIRNQMIDGSECGIVSHLQLIFGSLPYGETCGKFPKPLAKFCLPLMGPSRGKEAPARLIREMVL</sequence>
<dbReference type="EMBL" id="BPLR01012489">
    <property type="protein sequence ID" value="GIY54261.1"/>
    <property type="molecule type" value="Genomic_DNA"/>
</dbReference>
<keyword evidence="2" id="KW-1185">Reference proteome</keyword>
<protein>
    <submittedName>
        <fullName evidence="1">Uncharacterized protein</fullName>
    </submittedName>
</protein>
<evidence type="ECO:0000313" key="2">
    <source>
        <dbReference type="Proteomes" id="UP001054945"/>
    </source>
</evidence>
<name>A0AAV4U914_CAEEX</name>
<reference evidence="1 2" key="1">
    <citation type="submission" date="2021-06" db="EMBL/GenBank/DDBJ databases">
        <title>Caerostris extrusa draft genome.</title>
        <authorList>
            <person name="Kono N."/>
            <person name="Arakawa K."/>
        </authorList>
    </citation>
    <scope>NUCLEOTIDE SEQUENCE [LARGE SCALE GENOMIC DNA]</scope>
</reference>